<dbReference type="InterPro" id="IPR017884">
    <property type="entry name" value="SANT_dom"/>
</dbReference>
<dbReference type="InterPro" id="IPR009057">
    <property type="entry name" value="Homeodomain-like_sf"/>
</dbReference>
<feature type="region of interest" description="Disordered" evidence="4">
    <location>
        <begin position="267"/>
        <end position="292"/>
    </location>
</feature>
<feature type="region of interest" description="Disordered" evidence="4">
    <location>
        <begin position="1101"/>
        <end position="1161"/>
    </location>
</feature>
<evidence type="ECO:0000256" key="2">
    <source>
        <dbReference type="ARBA" id="ARBA00010097"/>
    </source>
</evidence>
<feature type="compositionally biased region" description="Polar residues" evidence="4">
    <location>
        <begin position="1234"/>
        <end position="1247"/>
    </location>
</feature>
<feature type="domain" description="SANT" evidence="6">
    <location>
        <begin position="789"/>
        <end position="840"/>
    </location>
</feature>
<feature type="region of interest" description="Disordered" evidence="4">
    <location>
        <begin position="1191"/>
        <end position="1247"/>
    </location>
</feature>
<dbReference type="Pfam" id="PF00249">
    <property type="entry name" value="Myb_DNA-binding"/>
    <property type="match status" value="1"/>
</dbReference>
<feature type="domain" description="SANT" evidence="6">
    <location>
        <begin position="492"/>
        <end position="543"/>
    </location>
</feature>
<evidence type="ECO:0000259" key="6">
    <source>
        <dbReference type="PROSITE" id="PS51293"/>
    </source>
</evidence>
<sequence length="1548" mass="173596">MSGTTNERSPAESPSLAHRMASSIRPGQVNGIHLSCRPSRDTTQSCKLPAETDSSTVTTTCGYHYIEDLSRNYFPHTTAAQIPVSLFPTLNIYREPYLSDRSNIHVDQQVRYVRRRPILLPSGEHTSAMERLQALRVQQEVFRYQYERETNVPLVSMTTTRSEGFVPPGHSLAGTSVTGFDHSVVSKRPRLAVEMKPTLHHPLVIDTSNASEDLMYNPQVEAISPTPPEDTRFLVSPQRSSKDDVLQSINRINREIVQLDQQVTNLQKKQHQLEREASQPSDSSDISQETSVSELKQLSRAQLIYSDNKNKARKAQNFMEHLGPKIDLPLYNQPSDTAVYHENKRKFMTLKKKLIVILLKKQQERQLRETFLMENYTKLMQEWLKKIDKRNSNGNRRAKETKQREFFEKQFPELKKQREDKERFSRVGQRVKSEAEMEEILDGIHEQELEDKKMKSYTVIPPILLDLRRRRIKFINNNGFVEDLVAEYQQRHFLNMWTNQEKDVFREKYLQHLKNFVFIASHLERKDVADCVQYYYLTKKSENYKQLIRKQSARKRTRTLVKPSSYGHSATQSSITPTTALTTTAGRNVGVTTTTLTPLFSTASSSTLDSEAKHEEDVAGLVNVHDCQSSSLMAVVSRMDCSSKVQIEVGDNEVIQKTDNSLEEEYKDFQSETSRCAVCHIFLDNLSQSHHATKSNCNSFGLKGTDLHVCSSCNIKSTRRSCPIPTCKTSKQKLKRLRSFPSKWDEVSEQLRDSVVAEFQIPQGVQACCCGCFNRISRKLGIPSKSKDTELEKWSNEEIELFKCGLRQFGKNWESILKMVTSKTKEDCQYLYLHFKEKLNVEASNKGDKQLDEDRIIERKLQDFGTKDEDSGEITSSCEEDNCIDRCSSDTASALSPDIGEEAGMKSKEVPETIDQNMNLRKSTDSLKNSLDYDSSATMSADEDQGQNGSQLRRKELNSIIQNILVSDDTIEPKDHVPVTKALSPIPVPCSQYNVPVGKGPCKGEPTCVRDLIYQAIEYSLQAPNKSSHTSTPVPVTSHSKGSYNSVEVRQEEIEACLSRPPQVVHGSSVLPVSIPDAEGLAMMAQFSQILLREQNEVQDLSKKDKDLRIPTQRISSQLPSGSGVLHQQIPYSQYGAPPPAHSNQYSRSSQPPPDILPLSSLDVSRDTHFSCLGRAGFAQSDSLHLQPPHLVAQASSPGPQTRRLTVPPPPSPSINISPGQQTLGLTVPLPPLITNSKPSNSKFPHISSGSITQGTPLNLYPNPNIPLNPSNHEGLLRPIHPTQLKDVGSITHGTPLHDQKRPMKSNFCTVSACLPISGTEGGSNRRISPFSTEVLSKTAVPMTYEQVVDRECHRLTSSPYASSQSAYKISSNTIRAGFVSDTSSSKQLMIDFNTSKQMNRGSFTSDKESSKVQSSRDSSPHLLQQDSGLSQVCANVSFSAPEIHGTPLSTSMTDQSLSHSPENQWAFHRRQPDLQSFNAALSQPLSRQNIIRSITWGTGKPSVIQVPKSSSSCSPQSFSPATEKNHLHHTLPVIQCWPCLMMTSTHL</sequence>
<dbReference type="PANTHER" id="PTHR13992">
    <property type="entry name" value="NUCLEAR RECEPTOR CO-REPRESSOR RELATED NCOR"/>
    <property type="match status" value="1"/>
</dbReference>
<dbReference type="Gene3D" id="1.20.58.1880">
    <property type="match status" value="1"/>
</dbReference>
<dbReference type="SUPFAM" id="SSF46689">
    <property type="entry name" value="Homeodomain-like"/>
    <property type="match status" value="2"/>
</dbReference>
<organism evidence="7 8">
    <name type="scientific">Limulus polyphemus</name>
    <name type="common">Atlantic horseshoe crab</name>
    <dbReference type="NCBI Taxonomy" id="6850"/>
    <lineage>
        <taxon>Eukaryota</taxon>
        <taxon>Metazoa</taxon>
        <taxon>Ecdysozoa</taxon>
        <taxon>Arthropoda</taxon>
        <taxon>Chelicerata</taxon>
        <taxon>Merostomata</taxon>
        <taxon>Xiphosura</taxon>
        <taxon>Limulidae</taxon>
        <taxon>Limulus</taxon>
    </lineage>
</organism>
<accession>A0ABM1T2J3</accession>
<feature type="compositionally biased region" description="Polar residues" evidence="4">
    <location>
        <begin position="914"/>
        <end position="932"/>
    </location>
</feature>
<dbReference type="Pfam" id="PF15784">
    <property type="entry name" value="GPS2_interact"/>
    <property type="match status" value="1"/>
</dbReference>
<dbReference type="PROSITE" id="PS51293">
    <property type="entry name" value="SANT"/>
    <property type="match status" value="2"/>
</dbReference>
<reference evidence="8" key="1">
    <citation type="submission" date="2025-08" db="UniProtKB">
        <authorList>
            <consortium name="RefSeq"/>
        </authorList>
    </citation>
    <scope>IDENTIFICATION</scope>
    <source>
        <tissue evidence="8">Muscle</tissue>
    </source>
</reference>
<feature type="region of interest" description="Disordered" evidence="4">
    <location>
        <begin position="894"/>
        <end position="932"/>
    </location>
</feature>
<dbReference type="PROSITE" id="PS50090">
    <property type="entry name" value="MYB_LIKE"/>
    <property type="match status" value="1"/>
</dbReference>
<dbReference type="SMART" id="SM00717">
    <property type="entry name" value="SANT"/>
    <property type="match status" value="2"/>
</dbReference>
<feature type="region of interest" description="Disordered" evidence="4">
    <location>
        <begin position="221"/>
        <end position="240"/>
    </location>
</feature>
<feature type="compositionally biased region" description="Polar residues" evidence="4">
    <location>
        <begin position="278"/>
        <end position="292"/>
    </location>
</feature>
<dbReference type="InterPro" id="IPR051571">
    <property type="entry name" value="N-CoR_corepressor"/>
</dbReference>
<proteinExistence type="inferred from homology"/>
<dbReference type="Gene3D" id="1.20.5.430">
    <property type="match status" value="1"/>
</dbReference>
<protein>
    <submittedName>
        <fullName evidence="8">Nuclear receptor corepressor 1-like isoform X1</fullName>
    </submittedName>
</protein>
<feature type="region of interest" description="Disordered" evidence="4">
    <location>
        <begin position="1399"/>
        <end position="1425"/>
    </location>
</feature>
<feature type="region of interest" description="Disordered" evidence="4">
    <location>
        <begin position="1025"/>
        <end position="1044"/>
    </location>
</feature>
<comment type="subcellular location">
    <subcellularLocation>
        <location evidence="1">Nucleus</location>
    </subcellularLocation>
</comment>
<evidence type="ECO:0000259" key="5">
    <source>
        <dbReference type="PROSITE" id="PS50090"/>
    </source>
</evidence>
<keyword evidence="3" id="KW-0175">Coiled coil</keyword>
<name>A0ABM1T2J3_LIMPO</name>
<feature type="compositionally biased region" description="Polar residues" evidence="4">
    <location>
        <begin position="1194"/>
        <end position="1204"/>
    </location>
</feature>
<dbReference type="CDD" id="cd00167">
    <property type="entry name" value="SANT"/>
    <property type="match status" value="1"/>
</dbReference>
<evidence type="ECO:0000313" key="7">
    <source>
        <dbReference type="Proteomes" id="UP000694941"/>
    </source>
</evidence>
<evidence type="ECO:0000256" key="1">
    <source>
        <dbReference type="ARBA" id="ARBA00004123"/>
    </source>
</evidence>
<dbReference type="Gene3D" id="1.10.10.60">
    <property type="entry name" value="Homeodomain-like"/>
    <property type="match status" value="1"/>
</dbReference>
<dbReference type="RefSeq" id="XP_022250099.1">
    <property type="nucleotide sequence ID" value="XM_022394391.1"/>
</dbReference>
<evidence type="ECO:0000256" key="3">
    <source>
        <dbReference type="ARBA" id="ARBA00023054"/>
    </source>
</evidence>
<feature type="compositionally biased region" description="Low complexity" evidence="4">
    <location>
        <begin position="1027"/>
        <end position="1040"/>
    </location>
</feature>
<dbReference type="InterPro" id="IPR031557">
    <property type="entry name" value="N-CoR_GPS2_interact"/>
</dbReference>
<feature type="domain" description="Myb-like" evidence="5">
    <location>
        <begin position="786"/>
        <end position="836"/>
    </location>
</feature>
<dbReference type="GeneID" id="106466391"/>
<gene>
    <name evidence="8" type="primary">LOC106466391</name>
</gene>
<dbReference type="PANTHER" id="PTHR13992:SF39">
    <property type="entry name" value="SMRTER, ISOFORM G"/>
    <property type="match status" value="1"/>
</dbReference>
<evidence type="ECO:0000313" key="8">
    <source>
        <dbReference type="RefSeq" id="XP_022250099.1"/>
    </source>
</evidence>
<comment type="similarity">
    <text evidence="2">Belongs to the N-CoR nuclear receptor corepressors family.</text>
</comment>
<dbReference type="InterPro" id="IPR001005">
    <property type="entry name" value="SANT/Myb"/>
</dbReference>
<keyword evidence="7" id="KW-1185">Reference proteome</keyword>
<feature type="compositionally biased region" description="Polar residues" evidence="4">
    <location>
        <begin position="1412"/>
        <end position="1425"/>
    </location>
</feature>
<evidence type="ECO:0000256" key="4">
    <source>
        <dbReference type="SAM" id="MobiDB-lite"/>
    </source>
</evidence>
<dbReference type="Proteomes" id="UP000694941">
    <property type="component" value="Unplaced"/>
</dbReference>